<comment type="subcellular location">
    <subcellularLocation>
        <location evidence="1">Cell membrane</location>
        <topology evidence="1">Multi-pass membrane protein</topology>
    </subcellularLocation>
</comment>
<feature type="transmembrane region" description="Helical" evidence="8">
    <location>
        <begin position="158"/>
        <end position="180"/>
    </location>
</feature>
<dbReference type="GO" id="GO:0005886">
    <property type="term" value="C:plasma membrane"/>
    <property type="evidence" value="ECO:0007669"/>
    <property type="project" value="UniProtKB-SubCell"/>
</dbReference>
<feature type="transmembrane region" description="Helical" evidence="8">
    <location>
        <begin position="246"/>
        <end position="267"/>
    </location>
</feature>
<evidence type="ECO:0000256" key="2">
    <source>
        <dbReference type="ARBA" id="ARBA00008566"/>
    </source>
</evidence>
<dbReference type="Gene3D" id="1.50.10.150">
    <property type="entry name" value="Voltage-dependent anion channel"/>
    <property type="match status" value="1"/>
</dbReference>
<organism evidence="9 10">
    <name type="scientific">Dacryopinax primogenitus (strain DJM 731)</name>
    <name type="common">Brown rot fungus</name>
    <dbReference type="NCBI Taxonomy" id="1858805"/>
    <lineage>
        <taxon>Eukaryota</taxon>
        <taxon>Fungi</taxon>
        <taxon>Dikarya</taxon>
        <taxon>Basidiomycota</taxon>
        <taxon>Agaricomycotina</taxon>
        <taxon>Dacrymycetes</taxon>
        <taxon>Dacrymycetales</taxon>
        <taxon>Dacrymycetaceae</taxon>
        <taxon>Dacryopinax</taxon>
    </lineage>
</organism>
<feature type="transmembrane region" description="Helical" evidence="8">
    <location>
        <begin position="82"/>
        <end position="107"/>
    </location>
</feature>
<dbReference type="InterPro" id="IPR051629">
    <property type="entry name" value="Sulfite_efflux_TDT"/>
</dbReference>
<keyword evidence="7 8" id="KW-0472">Membrane</keyword>
<keyword evidence="10" id="KW-1185">Reference proteome</keyword>
<dbReference type="InterPro" id="IPR004695">
    <property type="entry name" value="SLAC1/Mae1/Ssu1/TehA"/>
</dbReference>
<dbReference type="PANTHER" id="PTHR31686">
    <property type="match status" value="1"/>
</dbReference>
<evidence type="ECO:0000256" key="5">
    <source>
        <dbReference type="ARBA" id="ARBA00022692"/>
    </source>
</evidence>
<keyword evidence="3" id="KW-0813">Transport</keyword>
<evidence type="ECO:0000256" key="4">
    <source>
        <dbReference type="ARBA" id="ARBA00022475"/>
    </source>
</evidence>
<dbReference type="RefSeq" id="XP_040626343.1">
    <property type="nucleotide sequence ID" value="XM_040776957.1"/>
</dbReference>
<name>M5FQZ4_DACPD</name>
<dbReference type="InterPro" id="IPR038665">
    <property type="entry name" value="Voltage-dep_anion_channel_sf"/>
</dbReference>
<accession>M5FQZ4</accession>
<keyword evidence="5 8" id="KW-0812">Transmembrane</keyword>
<gene>
    <name evidence="9" type="ORF">DACRYDRAFT_90511</name>
</gene>
<keyword evidence="6 8" id="KW-1133">Transmembrane helix</keyword>
<feature type="transmembrane region" description="Helical" evidence="8">
    <location>
        <begin position="20"/>
        <end position="49"/>
    </location>
</feature>
<dbReference type="OrthoDB" id="1099at2759"/>
<dbReference type="OMA" id="YIPHCIM"/>
<evidence type="ECO:0000256" key="6">
    <source>
        <dbReference type="ARBA" id="ARBA00022989"/>
    </source>
</evidence>
<evidence type="ECO:0000256" key="7">
    <source>
        <dbReference type="ARBA" id="ARBA00023136"/>
    </source>
</evidence>
<dbReference type="GO" id="GO:0000319">
    <property type="term" value="F:sulfite transmembrane transporter activity"/>
    <property type="evidence" value="ECO:0007669"/>
    <property type="project" value="TreeGrafter"/>
</dbReference>
<feature type="transmembrane region" description="Helical" evidence="8">
    <location>
        <begin position="316"/>
        <end position="336"/>
    </location>
</feature>
<protein>
    <submittedName>
        <fullName evidence="9">C4-dicarboxylate transporter/malic acid transport protein</fullName>
    </submittedName>
</protein>
<dbReference type="EMBL" id="JH795870">
    <property type="protein sequence ID" value="EJT99445.1"/>
    <property type="molecule type" value="Genomic_DNA"/>
</dbReference>
<evidence type="ECO:0000313" key="10">
    <source>
        <dbReference type="Proteomes" id="UP000030653"/>
    </source>
</evidence>
<feature type="transmembrane region" description="Helical" evidence="8">
    <location>
        <begin position="288"/>
        <end position="310"/>
    </location>
</feature>
<sequence length="371" mass="39574">MGTGVLPIVFHQLPYGIAEALYWPSVALLGLNVLLLLLFSIVTILRYVLYPGVFNLMLQHPRESLFVGTIPMGFTKGWGGDALLVFLWAVFWVVIISSAVICVWMIHVVSTKHPLTLDMITATILLPFVPPIVTSALGAQVGTALAASHPGRAQLTLFVSYASLGLGLPTAMLLLAAYTIRLVLHGAPPRGALTSVVLPLGPIGQGGLAFITLGQLAQKVIIPQDMEMSAIPVNSIFGVPSMGDFAFIYGVVSGCLLWGFGLVWACLGLQTIIEAVTKKQGPRFGMPWWGLTFPIGVYTLLTLSLSVALAPTPLSFFLEAAGTGLAGILFLIWLYVGTLTLLLGIEGSIFDAPCLESLEEIHIVDVRAANI</sequence>
<comment type="similarity">
    <text evidence="2">Belongs to the tellurite-resistance/dicarboxylate transporter (TDT) family.</text>
</comment>
<keyword evidence="4" id="KW-1003">Cell membrane</keyword>
<evidence type="ECO:0000256" key="8">
    <source>
        <dbReference type="SAM" id="Phobius"/>
    </source>
</evidence>
<reference evidence="9 10" key="1">
    <citation type="journal article" date="2012" name="Science">
        <title>The Paleozoic origin of enzymatic lignin decomposition reconstructed from 31 fungal genomes.</title>
        <authorList>
            <person name="Floudas D."/>
            <person name="Binder M."/>
            <person name="Riley R."/>
            <person name="Barry K."/>
            <person name="Blanchette R.A."/>
            <person name="Henrissat B."/>
            <person name="Martinez A.T."/>
            <person name="Otillar R."/>
            <person name="Spatafora J.W."/>
            <person name="Yadav J.S."/>
            <person name="Aerts A."/>
            <person name="Benoit I."/>
            <person name="Boyd A."/>
            <person name="Carlson A."/>
            <person name="Copeland A."/>
            <person name="Coutinho P.M."/>
            <person name="de Vries R.P."/>
            <person name="Ferreira P."/>
            <person name="Findley K."/>
            <person name="Foster B."/>
            <person name="Gaskell J."/>
            <person name="Glotzer D."/>
            <person name="Gorecki P."/>
            <person name="Heitman J."/>
            <person name="Hesse C."/>
            <person name="Hori C."/>
            <person name="Igarashi K."/>
            <person name="Jurgens J.A."/>
            <person name="Kallen N."/>
            <person name="Kersten P."/>
            <person name="Kohler A."/>
            <person name="Kuees U."/>
            <person name="Kumar T.K.A."/>
            <person name="Kuo A."/>
            <person name="LaButti K."/>
            <person name="Larrondo L.F."/>
            <person name="Lindquist E."/>
            <person name="Ling A."/>
            <person name="Lombard V."/>
            <person name="Lucas S."/>
            <person name="Lundell T."/>
            <person name="Martin R."/>
            <person name="McLaughlin D.J."/>
            <person name="Morgenstern I."/>
            <person name="Morin E."/>
            <person name="Murat C."/>
            <person name="Nagy L.G."/>
            <person name="Nolan M."/>
            <person name="Ohm R.A."/>
            <person name="Patyshakuliyeva A."/>
            <person name="Rokas A."/>
            <person name="Ruiz-Duenas F.J."/>
            <person name="Sabat G."/>
            <person name="Salamov A."/>
            <person name="Samejima M."/>
            <person name="Schmutz J."/>
            <person name="Slot J.C."/>
            <person name="St John F."/>
            <person name="Stenlid J."/>
            <person name="Sun H."/>
            <person name="Sun S."/>
            <person name="Syed K."/>
            <person name="Tsang A."/>
            <person name="Wiebenga A."/>
            <person name="Young D."/>
            <person name="Pisabarro A."/>
            <person name="Eastwood D.C."/>
            <person name="Martin F."/>
            <person name="Cullen D."/>
            <person name="Grigoriev I.V."/>
            <person name="Hibbett D.S."/>
        </authorList>
    </citation>
    <scope>NUCLEOTIDE SEQUENCE [LARGE SCALE GENOMIC DNA]</scope>
    <source>
        <strain evidence="9 10">DJM-731 SS1</strain>
    </source>
</reference>
<proteinExistence type="inferred from homology"/>
<dbReference type="Proteomes" id="UP000030653">
    <property type="component" value="Unassembled WGS sequence"/>
</dbReference>
<dbReference type="Pfam" id="PF03595">
    <property type="entry name" value="SLAC1"/>
    <property type="match status" value="1"/>
</dbReference>
<evidence type="ECO:0000313" key="9">
    <source>
        <dbReference type="EMBL" id="EJT99445.1"/>
    </source>
</evidence>
<dbReference type="GeneID" id="63692019"/>
<evidence type="ECO:0000256" key="1">
    <source>
        <dbReference type="ARBA" id="ARBA00004651"/>
    </source>
</evidence>
<dbReference type="PANTHER" id="PTHR31686:SF1">
    <property type="entry name" value="SULFITE EFFLUX PUMP SSU1"/>
    <property type="match status" value="1"/>
</dbReference>
<dbReference type="HOGENOM" id="CLU_030057_6_1_1"/>
<dbReference type="AlphaFoldDB" id="M5FQZ4"/>
<evidence type="ECO:0000256" key="3">
    <source>
        <dbReference type="ARBA" id="ARBA00022448"/>
    </source>
</evidence>
<feature type="transmembrane region" description="Helical" evidence="8">
    <location>
        <begin position="119"/>
        <end position="146"/>
    </location>
</feature>